<organism evidence="3 4">
    <name type="scientific">Prosthecobacter fluviatilis</name>
    <dbReference type="NCBI Taxonomy" id="445931"/>
    <lineage>
        <taxon>Bacteria</taxon>
        <taxon>Pseudomonadati</taxon>
        <taxon>Verrucomicrobiota</taxon>
        <taxon>Verrucomicrobiia</taxon>
        <taxon>Verrucomicrobiales</taxon>
        <taxon>Verrucomicrobiaceae</taxon>
        <taxon>Prosthecobacter</taxon>
    </lineage>
</organism>
<dbReference type="GO" id="GO:0008168">
    <property type="term" value="F:methyltransferase activity"/>
    <property type="evidence" value="ECO:0007669"/>
    <property type="project" value="UniProtKB-KW"/>
</dbReference>
<dbReference type="SUPFAM" id="SSF53335">
    <property type="entry name" value="S-adenosyl-L-methionine-dependent methyltransferases"/>
    <property type="match status" value="1"/>
</dbReference>
<reference evidence="4" key="1">
    <citation type="journal article" date="2019" name="Int. J. Syst. Evol. Microbiol.">
        <title>The Global Catalogue of Microorganisms (GCM) 10K type strain sequencing project: providing services to taxonomists for standard genome sequencing and annotation.</title>
        <authorList>
            <consortium name="The Broad Institute Genomics Platform"/>
            <consortium name="The Broad Institute Genome Sequencing Center for Infectious Disease"/>
            <person name="Wu L."/>
            <person name="Ma J."/>
        </authorList>
    </citation>
    <scope>NUCLEOTIDE SEQUENCE [LARGE SCALE GENOMIC DNA]</scope>
    <source>
        <strain evidence="4">CGMCC 4.1469</strain>
    </source>
</reference>
<dbReference type="GO" id="GO:0032259">
    <property type="term" value="P:methylation"/>
    <property type="evidence" value="ECO:0007669"/>
    <property type="project" value="UniProtKB-KW"/>
</dbReference>
<keyword evidence="1 3" id="KW-0489">Methyltransferase</keyword>
<name>A0ABW0KKS8_9BACT</name>
<keyword evidence="2" id="KW-0808">Transferase</keyword>
<dbReference type="RefSeq" id="WP_377162249.1">
    <property type="nucleotide sequence ID" value="NZ_JBHSMQ010000001.1"/>
</dbReference>
<sequence>MSSLPQILREKLSATPSGRLPFAQVMELALYHPEHGYYGPGPRKIGRQGDFFTSVSVGPLYGKLLAMQAVQEWRKLGEPEAFTIIEQGAHDGQLAEDVLDALEGERLRYLIVEPNPNYREAQRKRLGGRVAWVESLEALKTGPRHGFFICNELPDAFPVHLVRWNGERWEELFVEADGAESFRFIPGACSCAELETEVKHLPQDLETGHTLEVNLAMHEWIRTLAQAAFQGTVFIADYGLDADEFFADSRASGTIRRYKQHQMDGHVLADLGSCDLTTHINFTRLIDEAERCGLVQRDYDLQGRLLGRMATRWLQSLEGRPPDAATMRQFNSLTHPALMGRSFRCLVLEKPIRI</sequence>
<protein>
    <submittedName>
        <fullName evidence="3">Class I SAM-dependent methyltransferase</fullName>
    </submittedName>
</protein>
<dbReference type="PANTHER" id="PTHR12049:SF7">
    <property type="entry name" value="PROTEIN ARGININE METHYLTRANSFERASE NDUFAF7, MITOCHONDRIAL"/>
    <property type="match status" value="1"/>
</dbReference>
<dbReference type="InterPro" id="IPR029063">
    <property type="entry name" value="SAM-dependent_MTases_sf"/>
</dbReference>
<evidence type="ECO:0000313" key="3">
    <source>
        <dbReference type="EMBL" id="MFC5453302.1"/>
    </source>
</evidence>
<dbReference type="InterPro" id="IPR038375">
    <property type="entry name" value="NDUFAF7_sf"/>
</dbReference>
<evidence type="ECO:0000256" key="1">
    <source>
        <dbReference type="ARBA" id="ARBA00022603"/>
    </source>
</evidence>
<gene>
    <name evidence="3" type="ORF">ACFQDI_00430</name>
</gene>
<dbReference type="PANTHER" id="PTHR12049">
    <property type="entry name" value="PROTEIN ARGININE METHYLTRANSFERASE NDUFAF7, MITOCHONDRIAL"/>
    <property type="match status" value="1"/>
</dbReference>
<dbReference type="Gene3D" id="3.40.50.12710">
    <property type="match status" value="1"/>
</dbReference>
<keyword evidence="4" id="KW-1185">Reference proteome</keyword>
<dbReference type="EMBL" id="JBHSMQ010000001">
    <property type="protein sequence ID" value="MFC5453302.1"/>
    <property type="molecule type" value="Genomic_DNA"/>
</dbReference>
<comment type="caution">
    <text evidence="3">The sequence shown here is derived from an EMBL/GenBank/DDBJ whole genome shotgun (WGS) entry which is preliminary data.</text>
</comment>
<accession>A0ABW0KKS8</accession>
<dbReference type="Pfam" id="PF02636">
    <property type="entry name" value="Methyltransf_28"/>
    <property type="match status" value="1"/>
</dbReference>
<dbReference type="Proteomes" id="UP001596052">
    <property type="component" value="Unassembled WGS sequence"/>
</dbReference>
<evidence type="ECO:0000313" key="4">
    <source>
        <dbReference type="Proteomes" id="UP001596052"/>
    </source>
</evidence>
<dbReference type="InterPro" id="IPR003788">
    <property type="entry name" value="NDUFAF7"/>
</dbReference>
<proteinExistence type="predicted"/>
<evidence type="ECO:0000256" key="2">
    <source>
        <dbReference type="ARBA" id="ARBA00022679"/>
    </source>
</evidence>